<dbReference type="NCBIfam" id="TIGR00319">
    <property type="entry name" value="desulf_FeS4"/>
    <property type="match status" value="1"/>
</dbReference>
<evidence type="ECO:0000256" key="9">
    <source>
        <dbReference type="ARBA" id="ARBA00024690"/>
    </source>
</evidence>
<dbReference type="GO" id="GO:0005506">
    <property type="term" value="F:iron ion binding"/>
    <property type="evidence" value="ECO:0007669"/>
    <property type="project" value="InterPro"/>
</dbReference>
<dbReference type="EMBL" id="PTIS01000002">
    <property type="protein sequence ID" value="PPK49205.1"/>
    <property type="molecule type" value="Genomic_DNA"/>
</dbReference>
<dbReference type="Gene3D" id="2.60.40.730">
    <property type="entry name" value="SOR catalytic domain"/>
    <property type="match status" value="1"/>
</dbReference>
<feature type="binding site" evidence="12">
    <location>
        <position position="49"/>
    </location>
    <ligand>
        <name>Fe cation</name>
        <dbReference type="ChEBI" id="CHEBI:24875"/>
        <label>2</label>
        <note>catalytic</note>
    </ligand>
</feature>
<keyword evidence="6 12" id="KW-0479">Metal-binding</keyword>
<comment type="cofactor">
    <cofactor evidence="12">
        <name>Fe(3+)</name>
        <dbReference type="ChEBI" id="CHEBI:29034"/>
    </cofactor>
    <text evidence="12">Binds 1 Fe(3+) ion per subunit. The iron ion 1 is coordinated via 4 cysteine residues.</text>
</comment>
<comment type="similarity">
    <text evidence="2">Belongs to the desulfoferrodoxin family.</text>
</comment>
<evidence type="ECO:0000259" key="13">
    <source>
        <dbReference type="Pfam" id="PF01880"/>
    </source>
</evidence>
<evidence type="ECO:0000256" key="6">
    <source>
        <dbReference type="ARBA" id="ARBA00022723"/>
    </source>
</evidence>
<evidence type="ECO:0000313" key="16">
    <source>
        <dbReference type="Proteomes" id="UP000239863"/>
    </source>
</evidence>
<accession>A0A2S6FZY3</accession>
<evidence type="ECO:0000256" key="10">
    <source>
        <dbReference type="ARBA" id="ARBA00031398"/>
    </source>
</evidence>
<evidence type="ECO:0000256" key="1">
    <source>
        <dbReference type="ARBA" id="ARBA00001973"/>
    </source>
</evidence>
<dbReference type="InterPro" id="IPR004462">
    <property type="entry name" value="Desulfoferrodoxin_N"/>
</dbReference>
<dbReference type="InterPro" id="IPR002742">
    <property type="entry name" value="Desulfoferrodoxin_Fe-bd_dom"/>
</dbReference>
<dbReference type="GO" id="GO:0050605">
    <property type="term" value="F:superoxide reductase activity"/>
    <property type="evidence" value="ECO:0007669"/>
    <property type="project" value="UniProtKB-EC"/>
</dbReference>
<feature type="binding site" evidence="12">
    <location>
        <position position="13"/>
    </location>
    <ligand>
        <name>Fe cation</name>
        <dbReference type="ChEBI" id="CHEBI:24875"/>
        <label>1</label>
    </ligand>
</feature>
<protein>
    <recommendedName>
        <fullName evidence="4">Desulfoferrodoxin</fullName>
        <ecNumber evidence="3">1.15.1.2</ecNumber>
    </recommendedName>
    <alternativeName>
        <fullName evidence="10">Superoxide reductase</fullName>
    </alternativeName>
</protein>
<comment type="cofactor">
    <cofactor evidence="12">
        <name>Fe(2+)</name>
        <dbReference type="ChEBI" id="CHEBI:29033"/>
    </cofactor>
    <text evidence="12">Binds 1 Fe(2+) ion per subunit. The iron ion 2 is coordinated via four histidines and one cysteine residue.</text>
</comment>
<dbReference type="RefSeq" id="WP_104409223.1">
    <property type="nucleotide sequence ID" value="NZ_PTIS01000002.1"/>
</dbReference>
<gene>
    <name evidence="15" type="ORF">BD821_102119</name>
</gene>
<comment type="catalytic activity">
    <reaction evidence="11">
        <text>reduced [rubredoxin] + superoxide + 2 H(+) = oxidized [rubredoxin] + H2O2</text>
        <dbReference type="Rhea" id="RHEA:21324"/>
        <dbReference type="Rhea" id="RHEA-COMP:10302"/>
        <dbReference type="Rhea" id="RHEA-COMP:10303"/>
        <dbReference type="ChEBI" id="CHEBI:15378"/>
        <dbReference type="ChEBI" id="CHEBI:16240"/>
        <dbReference type="ChEBI" id="CHEBI:18421"/>
        <dbReference type="ChEBI" id="CHEBI:29033"/>
        <dbReference type="ChEBI" id="CHEBI:29034"/>
        <dbReference type="EC" id="1.15.1.2"/>
    </reaction>
</comment>
<feature type="domain" description="Desulfoferrodoxin N-terminal" evidence="14">
    <location>
        <begin position="4"/>
        <end position="37"/>
    </location>
</feature>
<dbReference type="InterPro" id="IPR051233">
    <property type="entry name" value="Desulfoferrodoxin_SOR"/>
</dbReference>
<feature type="binding site" evidence="12">
    <location>
        <position position="30"/>
    </location>
    <ligand>
        <name>Fe cation</name>
        <dbReference type="ChEBI" id="CHEBI:24875"/>
        <label>1</label>
    </ligand>
</feature>
<dbReference type="SUPFAM" id="SSF49367">
    <property type="entry name" value="Superoxide reductase-like"/>
    <property type="match status" value="1"/>
</dbReference>
<dbReference type="EC" id="1.15.1.2" evidence="3"/>
<comment type="caution">
    <text evidence="15">The sequence shown here is derived from an EMBL/GenBank/DDBJ whole genome shotgun (WGS) entry which is preliminary data.</text>
</comment>
<feature type="binding site" evidence="12">
    <location>
        <position position="10"/>
    </location>
    <ligand>
        <name>Fe cation</name>
        <dbReference type="ChEBI" id="CHEBI:24875"/>
        <label>1</label>
    </ligand>
</feature>
<comment type="function">
    <text evidence="9">Catalyzes the one-electron reduction of superoxide anion radical to hydrogen peroxide at a nonheme ferrous iron center. Plays a fundamental role in case of oxidative stress via its superoxide detoxification activity.</text>
</comment>
<dbReference type="CDD" id="cd00974">
    <property type="entry name" value="DSRD"/>
    <property type="match status" value="1"/>
</dbReference>
<feature type="binding site" evidence="12">
    <location>
        <position position="75"/>
    </location>
    <ligand>
        <name>Fe cation</name>
        <dbReference type="ChEBI" id="CHEBI:24875"/>
        <label>2</label>
        <note>catalytic</note>
    </ligand>
</feature>
<evidence type="ECO:0000313" key="15">
    <source>
        <dbReference type="EMBL" id="PPK49205.1"/>
    </source>
</evidence>
<organism evidence="15 16">
    <name type="scientific">Clostridium algidicarnis DSM 15099</name>
    <dbReference type="NCBI Taxonomy" id="1121295"/>
    <lineage>
        <taxon>Bacteria</taxon>
        <taxon>Bacillati</taxon>
        <taxon>Bacillota</taxon>
        <taxon>Clostridia</taxon>
        <taxon>Eubacteriales</taxon>
        <taxon>Clostridiaceae</taxon>
        <taxon>Clostridium</taxon>
    </lineage>
</organism>
<dbReference type="OrthoDB" id="9814936at2"/>
<dbReference type="GO" id="GO:0019430">
    <property type="term" value="P:removal of superoxide radicals"/>
    <property type="evidence" value="ECO:0007669"/>
    <property type="project" value="InterPro"/>
</dbReference>
<evidence type="ECO:0000256" key="11">
    <source>
        <dbReference type="ARBA" id="ARBA00047448"/>
    </source>
</evidence>
<feature type="binding site" evidence="12">
    <location>
        <position position="116"/>
    </location>
    <ligand>
        <name>Fe cation</name>
        <dbReference type="ChEBI" id="CHEBI:24875"/>
        <label>2</label>
        <note>catalytic</note>
    </ligand>
</feature>
<feature type="domain" description="Desulfoferrodoxin ferrous iron-binding" evidence="13">
    <location>
        <begin position="42"/>
        <end position="123"/>
    </location>
</feature>
<dbReference type="PANTHER" id="PTHR36541:SF1">
    <property type="entry name" value="SUPEROXIDE REDUCTASE-RELATED"/>
    <property type="match status" value="1"/>
</dbReference>
<name>A0A2S6FZY3_9CLOT</name>
<dbReference type="InterPro" id="IPR004793">
    <property type="entry name" value="Desulfoferrodoxin_rbo"/>
</dbReference>
<dbReference type="NCBIfam" id="TIGR00332">
    <property type="entry name" value="neela_ferrous"/>
    <property type="match status" value="1"/>
</dbReference>
<sequence>MTKLHQIYKCNVCGNIVEMVHASAGELVCCGEPMKLMEENTVDAAKEKHVPVVEKDGDVVTVKVGSVEHPMEDKHYIEWIEIITENKVYRKHLKPGEKPEATFTICGEIVSVREYCNLHGLWRA</sequence>
<comment type="cofactor">
    <cofactor evidence="1">
        <name>Cu(2+)</name>
        <dbReference type="ChEBI" id="CHEBI:29036"/>
    </cofactor>
</comment>
<dbReference type="NCBIfam" id="TIGR00320">
    <property type="entry name" value="dfx_rbo"/>
    <property type="match status" value="1"/>
</dbReference>
<dbReference type="Pfam" id="PF01880">
    <property type="entry name" value="Desulfoferrodox"/>
    <property type="match status" value="1"/>
</dbReference>
<dbReference type="Pfam" id="PF06397">
    <property type="entry name" value="Desulfoferrod_N"/>
    <property type="match status" value="1"/>
</dbReference>
<evidence type="ECO:0000256" key="5">
    <source>
        <dbReference type="ARBA" id="ARBA00022448"/>
    </source>
</evidence>
<evidence type="ECO:0000256" key="12">
    <source>
        <dbReference type="PIRSR" id="PIRSR604793-1"/>
    </source>
</evidence>
<keyword evidence="8 12" id="KW-0408">Iron</keyword>
<dbReference type="Proteomes" id="UP000239863">
    <property type="component" value="Unassembled WGS sequence"/>
</dbReference>
<evidence type="ECO:0000256" key="2">
    <source>
        <dbReference type="ARBA" id="ARBA00005941"/>
    </source>
</evidence>
<dbReference type="AlphaFoldDB" id="A0A2S6FZY3"/>
<keyword evidence="7" id="KW-0249">Electron transport</keyword>
<proteinExistence type="inferred from homology"/>
<feature type="binding site" evidence="12">
    <location>
        <position position="69"/>
    </location>
    <ligand>
        <name>Fe cation</name>
        <dbReference type="ChEBI" id="CHEBI:24875"/>
        <label>2</label>
        <note>catalytic</note>
    </ligand>
</feature>
<dbReference type="Gene3D" id="2.20.28.100">
    <property type="entry name" value="Desulphoferrodoxin, N-terminal domain"/>
    <property type="match status" value="1"/>
</dbReference>
<dbReference type="CDD" id="cd03171">
    <property type="entry name" value="SORL_Dfx_classI"/>
    <property type="match status" value="1"/>
</dbReference>
<dbReference type="InterPro" id="IPR038094">
    <property type="entry name" value="Desulfoferrodoxin_N_sf"/>
</dbReference>
<evidence type="ECO:0000256" key="3">
    <source>
        <dbReference type="ARBA" id="ARBA00012679"/>
    </source>
</evidence>
<evidence type="ECO:0000256" key="8">
    <source>
        <dbReference type="ARBA" id="ARBA00023004"/>
    </source>
</evidence>
<evidence type="ECO:0000256" key="7">
    <source>
        <dbReference type="ARBA" id="ARBA00022982"/>
    </source>
</evidence>
<dbReference type="STRING" id="37659.GCA_000703125_01715"/>
<feature type="binding site" evidence="12">
    <location>
        <position position="119"/>
    </location>
    <ligand>
        <name>Fe cation</name>
        <dbReference type="ChEBI" id="CHEBI:24875"/>
        <label>2</label>
        <note>catalytic</note>
    </ligand>
</feature>
<reference evidence="15 16" key="1">
    <citation type="submission" date="2018-02" db="EMBL/GenBank/DDBJ databases">
        <title>Genomic Encyclopedia of Archaeal and Bacterial Type Strains, Phase II (KMG-II): from individual species to whole genera.</title>
        <authorList>
            <person name="Goeker M."/>
        </authorList>
    </citation>
    <scope>NUCLEOTIDE SEQUENCE [LARGE SCALE GENOMIC DNA]</scope>
    <source>
        <strain evidence="15 16">DSM 15099</strain>
    </source>
</reference>
<keyword evidence="5" id="KW-0813">Transport</keyword>
<dbReference type="InterPro" id="IPR036073">
    <property type="entry name" value="Desulfoferrodoxin_Fe-bd_dom_sf"/>
</dbReference>
<evidence type="ECO:0000259" key="14">
    <source>
        <dbReference type="Pfam" id="PF06397"/>
    </source>
</evidence>
<feature type="binding site" evidence="12">
    <location>
        <position position="29"/>
    </location>
    <ligand>
        <name>Fe cation</name>
        <dbReference type="ChEBI" id="CHEBI:24875"/>
        <label>1</label>
    </ligand>
</feature>
<dbReference type="SUPFAM" id="SSF57802">
    <property type="entry name" value="Rubredoxin-like"/>
    <property type="match status" value="1"/>
</dbReference>
<evidence type="ECO:0000256" key="4">
    <source>
        <dbReference type="ARBA" id="ARBA00014839"/>
    </source>
</evidence>
<dbReference type="PANTHER" id="PTHR36541">
    <property type="entry name" value="SUPEROXIDE REDUCTASE-RELATED"/>
    <property type="match status" value="1"/>
</dbReference>